<evidence type="ECO:0000256" key="2">
    <source>
        <dbReference type="ARBA" id="ARBA00022525"/>
    </source>
</evidence>
<dbReference type="PRINTS" id="PR00313">
    <property type="entry name" value="CABNDNGRPT"/>
</dbReference>
<dbReference type="EMBL" id="KF724688">
    <property type="protein sequence ID" value="AHX39796.1"/>
    <property type="molecule type" value="Genomic_DNA"/>
</dbReference>
<dbReference type="GO" id="GO:0005576">
    <property type="term" value="C:extracellular region"/>
    <property type="evidence" value="ECO:0007669"/>
    <property type="project" value="UniProtKB-SubCell"/>
</dbReference>
<dbReference type="PROSITE" id="PS00330">
    <property type="entry name" value="HEMOLYSIN_CALCIUM"/>
    <property type="match status" value="2"/>
</dbReference>
<reference evidence="4" key="1">
    <citation type="journal article" date="2014" name="Science">
        <title>Marine tubeworm metamorphosis induced by arrays of bacterial phage tail-like structures.</title>
        <authorList>
            <person name="Shikuma N.J."/>
            <person name="Pilhofer M."/>
            <person name="Weiss G.L."/>
            <person name="Hadfield M.G."/>
            <person name="Jensen G.J."/>
            <person name="Newman D.K."/>
        </authorList>
    </citation>
    <scope>NUCLEOTIDE SEQUENCE</scope>
    <source>
        <strain evidence="4">HI1</strain>
    </source>
</reference>
<evidence type="ECO:0000256" key="1">
    <source>
        <dbReference type="ARBA" id="ARBA00004613"/>
    </source>
</evidence>
<name>A0A023Q0T5_9GAMM</name>
<dbReference type="GO" id="GO:0005509">
    <property type="term" value="F:calcium ion binding"/>
    <property type="evidence" value="ECO:0007669"/>
    <property type="project" value="InterPro"/>
</dbReference>
<protein>
    <recommendedName>
        <fullName evidence="5">Calcium-binding protein</fullName>
    </recommendedName>
</protein>
<dbReference type="InterPro" id="IPR011049">
    <property type="entry name" value="Serralysin-like_metalloprot_C"/>
</dbReference>
<dbReference type="InterPro" id="IPR050557">
    <property type="entry name" value="RTX_toxin/Mannuronan_C5-epim"/>
</dbReference>
<evidence type="ECO:0000313" key="4">
    <source>
        <dbReference type="EMBL" id="AHX39796.1"/>
    </source>
</evidence>
<dbReference type="Gene3D" id="2.150.10.10">
    <property type="entry name" value="Serralysin-like metalloprotease, C-terminal"/>
    <property type="match status" value="2"/>
</dbReference>
<dbReference type="SUPFAM" id="SSF51120">
    <property type="entry name" value="beta-Roll"/>
    <property type="match status" value="1"/>
</dbReference>
<organism evidence="4">
    <name type="scientific">Pseudoalteromonas luteoviolacea</name>
    <dbReference type="NCBI Taxonomy" id="43657"/>
    <lineage>
        <taxon>Bacteria</taxon>
        <taxon>Pseudomonadati</taxon>
        <taxon>Pseudomonadota</taxon>
        <taxon>Gammaproteobacteria</taxon>
        <taxon>Alteromonadales</taxon>
        <taxon>Pseudoalteromonadaceae</taxon>
        <taxon>Pseudoalteromonas</taxon>
    </lineage>
</organism>
<evidence type="ECO:0000256" key="3">
    <source>
        <dbReference type="ARBA" id="ARBA00022837"/>
    </source>
</evidence>
<dbReference type="Pfam" id="PF00353">
    <property type="entry name" value="HemolysinCabind"/>
    <property type="match status" value="2"/>
</dbReference>
<dbReference type="OrthoDB" id="1676884at2"/>
<evidence type="ECO:0008006" key="5">
    <source>
        <dbReference type="Google" id="ProtNLM"/>
    </source>
</evidence>
<dbReference type="PANTHER" id="PTHR38340:SF1">
    <property type="entry name" value="S-LAYER PROTEIN"/>
    <property type="match status" value="1"/>
</dbReference>
<accession>A0A023Q0T5</accession>
<comment type="subcellular location">
    <subcellularLocation>
        <location evidence="1">Secreted</location>
    </subcellularLocation>
</comment>
<keyword evidence="3" id="KW-0106">Calcium</keyword>
<dbReference type="AlphaFoldDB" id="A0A023Q0T5"/>
<dbReference type="PANTHER" id="PTHR38340">
    <property type="entry name" value="S-LAYER PROTEIN"/>
    <property type="match status" value="1"/>
</dbReference>
<dbReference type="InterPro" id="IPR001343">
    <property type="entry name" value="Hemolysn_Ca-bd"/>
</dbReference>
<keyword evidence="2" id="KW-0964">Secreted</keyword>
<dbReference type="RefSeq" id="WP_052262413.1">
    <property type="nucleotide sequence ID" value="NZ_JWIC01000007.1"/>
</dbReference>
<dbReference type="InterPro" id="IPR018511">
    <property type="entry name" value="Hemolysin-typ_Ca-bd_CS"/>
</dbReference>
<proteinExistence type="predicted"/>
<sequence>MAGETLTQGNDIYISNLVPTGGETANSIMALGGDDQVQGNQYVDYIHGGNGNDQLWGMGGDDVLLGEAGNDSLNGGSGNDLLLGGEGNDILYGDTGSDRLWGGTGDDSYIVKTHFSGGVDMINDDKSPTGQTGFGGGNDLLFMKDVALADLFVTRNGNNLMVTTKADAEDGQQNTGVIIEDFFLGGNNVVEKILTSDGYEIDTTVWL</sequence>